<reference evidence="8" key="1">
    <citation type="submission" date="2020-07" db="EMBL/GenBank/DDBJ databases">
        <title>Ethylene signaling mediates host invasion by parasitic plants.</title>
        <authorList>
            <person name="Yoshida S."/>
        </authorList>
    </citation>
    <scope>NUCLEOTIDE SEQUENCE</scope>
    <source>
        <strain evidence="8">Okayama</strain>
    </source>
</reference>
<comment type="subcellular location">
    <subcellularLocation>
        <location evidence="1">Secreted</location>
    </subcellularLocation>
</comment>
<keyword evidence="7" id="KW-0325">Glycoprotein</keyword>
<dbReference type="GO" id="GO:0005576">
    <property type="term" value="C:extracellular region"/>
    <property type="evidence" value="ECO:0007669"/>
    <property type="project" value="UniProtKB-SubCell"/>
</dbReference>
<gene>
    <name evidence="8" type="ORF">PHJA_000599100</name>
</gene>
<evidence type="ECO:0000313" key="8">
    <source>
        <dbReference type="EMBL" id="GFP84552.1"/>
    </source>
</evidence>
<dbReference type="InterPro" id="IPR029058">
    <property type="entry name" value="AB_hydrolase_fold"/>
</dbReference>
<dbReference type="PANTHER" id="PTHR11802:SF460">
    <property type="entry name" value="CARBOXYPEPTIDASE"/>
    <property type="match status" value="1"/>
</dbReference>
<evidence type="ECO:0000256" key="3">
    <source>
        <dbReference type="ARBA" id="ARBA00022645"/>
    </source>
</evidence>
<dbReference type="OrthoDB" id="995539at2759"/>
<evidence type="ECO:0000256" key="7">
    <source>
        <dbReference type="ARBA" id="ARBA00023180"/>
    </source>
</evidence>
<dbReference type="Pfam" id="PF00450">
    <property type="entry name" value="Peptidase_S10"/>
    <property type="match status" value="1"/>
</dbReference>
<dbReference type="FunFam" id="3.40.50.11320:FF:000002">
    <property type="entry name" value="Carboxypeptidase"/>
    <property type="match status" value="1"/>
</dbReference>
<keyword evidence="5" id="KW-0732">Signal</keyword>
<dbReference type="GO" id="GO:0004185">
    <property type="term" value="F:serine-type carboxypeptidase activity"/>
    <property type="evidence" value="ECO:0007669"/>
    <property type="project" value="InterPro"/>
</dbReference>
<dbReference type="InterPro" id="IPR001563">
    <property type="entry name" value="Peptidase_S10"/>
</dbReference>
<dbReference type="EMBL" id="BMAC01000089">
    <property type="protein sequence ID" value="GFP84552.1"/>
    <property type="molecule type" value="Genomic_DNA"/>
</dbReference>
<keyword evidence="9" id="KW-1185">Reference proteome</keyword>
<dbReference type="AlphaFoldDB" id="A0A830BEF2"/>
<name>A0A830BEF2_9LAMI</name>
<keyword evidence="4" id="KW-0378">Hydrolase</keyword>
<protein>
    <submittedName>
        <fullName evidence="8">Serine carboxypeptidase-like 40</fullName>
    </submittedName>
</protein>
<dbReference type="Proteomes" id="UP000653305">
    <property type="component" value="Unassembled WGS sequence"/>
</dbReference>
<evidence type="ECO:0000256" key="2">
    <source>
        <dbReference type="ARBA" id="ARBA00009431"/>
    </source>
</evidence>
<evidence type="ECO:0000313" key="9">
    <source>
        <dbReference type="Proteomes" id="UP000653305"/>
    </source>
</evidence>
<keyword evidence="3 8" id="KW-0121">Carboxypeptidase</keyword>
<evidence type="ECO:0000256" key="4">
    <source>
        <dbReference type="ARBA" id="ARBA00022670"/>
    </source>
</evidence>
<comment type="similarity">
    <text evidence="2">Belongs to the peptidase S10 family.</text>
</comment>
<dbReference type="PANTHER" id="PTHR11802">
    <property type="entry name" value="SERINE PROTEASE FAMILY S10 SERINE CARBOXYPEPTIDASE"/>
    <property type="match status" value="1"/>
</dbReference>
<dbReference type="GO" id="GO:0006508">
    <property type="term" value="P:proteolysis"/>
    <property type="evidence" value="ECO:0007669"/>
    <property type="project" value="UniProtKB-KW"/>
</dbReference>
<dbReference type="Gene3D" id="6.10.250.940">
    <property type="match status" value="1"/>
</dbReference>
<dbReference type="SUPFAM" id="SSF53474">
    <property type="entry name" value="alpha/beta-Hydrolases"/>
    <property type="match status" value="1"/>
</dbReference>
<sequence>MLNQIPSFYPCSSDYAFTYLNTPKVQKALHANISGSLPGPWQDCNPILRNWTDHPYTAVLPLIKKLMGSGTISIWIYSGDVDGLIPVTATKYSMAKIGAPVKTPWFSWYSHGEMGGYAVGYENVTFLTIRGAGHDFVASYQPQRAFTFFSSFLQRKLPPRDIN</sequence>
<evidence type="ECO:0000256" key="5">
    <source>
        <dbReference type="ARBA" id="ARBA00022729"/>
    </source>
</evidence>
<evidence type="ECO:0000256" key="6">
    <source>
        <dbReference type="ARBA" id="ARBA00023157"/>
    </source>
</evidence>
<keyword evidence="4" id="KW-0645">Protease</keyword>
<keyword evidence="6" id="KW-1015">Disulfide bond</keyword>
<dbReference type="Gene3D" id="3.40.50.11320">
    <property type="match status" value="1"/>
</dbReference>
<dbReference type="GO" id="GO:0005773">
    <property type="term" value="C:vacuole"/>
    <property type="evidence" value="ECO:0007669"/>
    <property type="project" value="TreeGrafter"/>
</dbReference>
<evidence type="ECO:0000256" key="1">
    <source>
        <dbReference type="ARBA" id="ARBA00004613"/>
    </source>
</evidence>
<comment type="caution">
    <text evidence="8">The sequence shown here is derived from an EMBL/GenBank/DDBJ whole genome shotgun (WGS) entry which is preliminary data.</text>
</comment>
<proteinExistence type="inferred from homology"/>
<accession>A0A830BEF2</accession>
<organism evidence="8 9">
    <name type="scientific">Phtheirospermum japonicum</name>
    <dbReference type="NCBI Taxonomy" id="374723"/>
    <lineage>
        <taxon>Eukaryota</taxon>
        <taxon>Viridiplantae</taxon>
        <taxon>Streptophyta</taxon>
        <taxon>Embryophyta</taxon>
        <taxon>Tracheophyta</taxon>
        <taxon>Spermatophyta</taxon>
        <taxon>Magnoliopsida</taxon>
        <taxon>eudicotyledons</taxon>
        <taxon>Gunneridae</taxon>
        <taxon>Pentapetalae</taxon>
        <taxon>asterids</taxon>
        <taxon>lamiids</taxon>
        <taxon>Lamiales</taxon>
        <taxon>Orobanchaceae</taxon>
        <taxon>Orobanchaceae incertae sedis</taxon>
        <taxon>Phtheirospermum</taxon>
    </lineage>
</organism>